<protein>
    <submittedName>
        <fullName evidence="1">Uncharacterized protein</fullName>
    </submittedName>
</protein>
<dbReference type="EMBL" id="UZAL01030678">
    <property type="protein sequence ID" value="VDP55007.1"/>
    <property type="molecule type" value="Genomic_DNA"/>
</dbReference>
<accession>A0A3P8DTH2</accession>
<keyword evidence="2" id="KW-1185">Reference proteome</keyword>
<gene>
    <name evidence="1" type="ORF">SMTD_LOCUS10557</name>
</gene>
<sequence>MCALLISEQSVTEYSLVSESVSGNSIKSGGSIKQLLKSSFGLQWEKK</sequence>
<dbReference type="AlphaFoldDB" id="A0A3P8DTH2"/>
<reference evidence="1 2" key="1">
    <citation type="submission" date="2018-11" db="EMBL/GenBank/DDBJ databases">
        <authorList>
            <consortium name="Pathogen Informatics"/>
        </authorList>
    </citation>
    <scope>NUCLEOTIDE SEQUENCE [LARGE SCALE GENOMIC DNA]</scope>
    <source>
        <strain>Denwood</strain>
        <strain evidence="2">Zambia</strain>
    </source>
</reference>
<dbReference type="Proteomes" id="UP000269396">
    <property type="component" value="Unassembled WGS sequence"/>
</dbReference>
<organism evidence="1 2">
    <name type="scientific">Schistosoma mattheei</name>
    <dbReference type="NCBI Taxonomy" id="31246"/>
    <lineage>
        <taxon>Eukaryota</taxon>
        <taxon>Metazoa</taxon>
        <taxon>Spiralia</taxon>
        <taxon>Lophotrochozoa</taxon>
        <taxon>Platyhelminthes</taxon>
        <taxon>Trematoda</taxon>
        <taxon>Digenea</taxon>
        <taxon>Strigeidida</taxon>
        <taxon>Schistosomatoidea</taxon>
        <taxon>Schistosomatidae</taxon>
        <taxon>Schistosoma</taxon>
    </lineage>
</organism>
<evidence type="ECO:0000313" key="2">
    <source>
        <dbReference type="Proteomes" id="UP000269396"/>
    </source>
</evidence>
<evidence type="ECO:0000313" key="1">
    <source>
        <dbReference type="EMBL" id="VDP55007.1"/>
    </source>
</evidence>
<name>A0A3P8DTH2_9TREM</name>
<proteinExistence type="predicted"/>